<accession>A0ABT6APU5</accession>
<keyword evidence="3" id="KW-1185">Reference proteome</keyword>
<sequence>MLRFHGTGYGMPLVATLDANLSTRLPRFSWASDRLAVATSGAGLAMDSLRRCMGEYFERRHFFHEVRGLERKTLKDMHDSSLQVLLHEIMSQTSIPEMIERIDEHQFQISRAVTIPDFKEAELPTIFFSVSGVGIEADKGFVPARDTTGCAVHFLLPKAIDGAVRELIERQYLLRYWLTARGGIDVTDVVLQRLSPSAIGLTRRLTSVGTVKFIELATGEVEGAVVLAVYRGRNDPRVRYCVGLSFDVSTRRAADRALKELWQSYIFLHNMVRKEDIERLVHDSYHTYFLECNRLDVADAMLQGITRIATGFPDGDSTECTLLHSVYQRFGTMYLYVNQVRVRDRSLWCVRAVCPSAFLHIDNSRHLNLRNRFSEHFLADIHVERVRKMVPFP</sequence>
<dbReference type="Pfam" id="PF02624">
    <property type="entry name" value="YcaO"/>
    <property type="match status" value="1"/>
</dbReference>
<protein>
    <submittedName>
        <fullName evidence="2">YcaO-like family protein</fullName>
    </submittedName>
</protein>
<comment type="caution">
    <text evidence="2">The sequence shown here is derived from an EMBL/GenBank/DDBJ whole genome shotgun (WGS) entry which is preliminary data.</text>
</comment>
<evidence type="ECO:0000259" key="1">
    <source>
        <dbReference type="PROSITE" id="PS51664"/>
    </source>
</evidence>
<reference evidence="2 3" key="1">
    <citation type="submission" date="2023-03" db="EMBL/GenBank/DDBJ databases">
        <title>Draft assemblies of triclosan tolerant bacteria isolated from returned activated sludge.</title>
        <authorList>
            <person name="Van Hamelsveld S."/>
        </authorList>
    </citation>
    <scope>NUCLEOTIDE SEQUENCE [LARGE SCALE GENOMIC DNA]</scope>
    <source>
        <strain evidence="2 3">GW210010_S58</strain>
    </source>
</reference>
<dbReference type="PROSITE" id="PS51664">
    <property type="entry name" value="YCAO"/>
    <property type="match status" value="1"/>
</dbReference>
<dbReference type="Proteomes" id="UP001216674">
    <property type="component" value="Unassembled WGS sequence"/>
</dbReference>
<evidence type="ECO:0000313" key="3">
    <source>
        <dbReference type="Proteomes" id="UP001216674"/>
    </source>
</evidence>
<proteinExistence type="predicted"/>
<dbReference type="InterPro" id="IPR003776">
    <property type="entry name" value="YcaO-like_dom"/>
</dbReference>
<dbReference type="RefSeq" id="WP_276265636.1">
    <property type="nucleotide sequence ID" value="NZ_JARJLM010000288.1"/>
</dbReference>
<dbReference type="EMBL" id="JARJLM010000288">
    <property type="protein sequence ID" value="MDF3834644.1"/>
    <property type="molecule type" value="Genomic_DNA"/>
</dbReference>
<organism evidence="2 3">
    <name type="scientific">Cupriavidus basilensis</name>
    <dbReference type="NCBI Taxonomy" id="68895"/>
    <lineage>
        <taxon>Bacteria</taxon>
        <taxon>Pseudomonadati</taxon>
        <taxon>Pseudomonadota</taxon>
        <taxon>Betaproteobacteria</taxon>
        <taxon>Burkholderiales</taxon>
        <taxon>Burkholderiaceae</taxon>
        <taxon>Cupriavidus</taxon>
    </lineage>
</organism>
<gene>
    <name evidence="2" type="ORF">P3W85_17000</name>
</gene>
<evidence type="ECO:0000313" key="2">
    <source>
        <dbReference type="EMBL" id="MDF3834644.1"/>
    </source>
</evidence>
<name>A0ABT6APU5_9BURK</name>
<feature type="domain" description="YcaO" evidence="1">
    <location>
        <begin position="39"/>
        <end position="393"/>
    </location>
</feature>